<dbReference type="PROSITE" id="PS51007">
    <property type="entry name" value="CYTC"/>
    <property type="match status" value="1"/>
</dbReference>
<dbReference type="Gene3D" id="1.10.760.10">
    <property type="entry name" value="Cytochrome c-like domain"/>
    <property type="match status" value="1"/>
</dbReference>
<keyword evidence="2 4" id="KW-0479">Metal-binding</keyword>
<keyword evidence="1 4" id="KW-0349">Heme</keyword>
<dbReference type="InterPro" id="IPR009056">
    <property type="entry name" value="Cyt_c-like_dom"/>
</dbReference>
<dbReference type="InterPro" id="IPR036909">
    <property type="entry name" value="Cyt_c-like_dom_sf"/>
</dbReference>
<dbReference type="RefSeq" id="WP_261522570.1">
    <property type="nucleotide sequence ID" value="NZ_JAODNW010000031.1"/>
</dbReference>
<name>A0ABV6DBV4_9HYPH</name>
<keyword evidence="7" id="KW-1185">Reference proteome</keyword>
<reference evidence="6 7" key="1">
    <citation type="submission" date="2024-09" db="EMBL/GenBank/DDBJ databases">
        <authorList>
            <person name="Sun Q."/>
            <person name="Mori K."/>
        </authorList>
    </citation>
    <scope>NUCLEOTIDE SEQUENCE [LARGE SCALE GENOMIC DNA]</scope>
    <source>
        <strain evidence="6 7">CCM 8543</strain>
    </source>
</reference>
<evidence type="ECO:0000313" key="6">
    <source>
        <dbReference type="EMBL" id="MFC0210143.1"/>
    </source>
</evidence>
<dbReference type="SUPFAM" id="SSF46626">
    <property type="entry name" value="Cytochrome c"/>
    <property type="match status" value="1"/>
</dbReference>
<evidence type="ECO:0000313" key="7">
    <source>
        <dbReference type="Proteomes" id="UP001589755"/>
    </source>
</evidence>
<comment type="caution">
    <text evidence="6">The sequence shown here is derived from an EMBL/GenBank/DDBJ whole genome shotgun (WGS) entry which is preliminary data.</text>
</comment>
<dbReference type="EMBL" id="JBHLXD010000040">
    <property type="protein sequence ID" value="MFC0210143.1"/>
    <property type="molecule type" value="Genomic_DNA"/>
</dbReference>
<evidence type="ECO:0000259" key="5">
    <source>
        <dbReference type="PROSITE" id="PS51007"/>
    </source>
</evidence>
<evidence type="ECO:0000256" key="2">
    <source>
        <dbReference type="ARBA" id="ARBA00022723"/>
    </source>
</evidence>
<dbReference type="Proteomes" id="UP001589755">
    <property type="component" value="Unassembled WGS sequence"/>
</dbReference>
<keyword evidence="3 4" id="KW-0408">Iron</keyword>
<evidence type="ECO:0000256" key="1">
    <source>
        <dbReference type="ARBA" id="ARBA00022617"/>
    </source>
</evidence>
<gene>
    <name evidence="6" type="ORF">ACFFJ2_17230</name>
</gene>
<sequence length="113" mass="11913">MPIVLAACNDADAPEEQRVLEGDAEAGRAAIAEVECGVCHRIPGVAGANGIVGPPLDSFGRRQLIAGVLPNRPGVLVRWVSDAPSLVPNTGMPQMPLDKKQARDVAAYLYTLR</sequence>
<organism evidence="6 7">
    <name type="scientific">Chelativorans intermedius</name>
    <dbReference type="NCBI Taxonomy" id="515947"/>
    <lineage>
        <taxon>Bacteria</taxon>
        <taxon>Pseudomonadati</taxon>
        <taxon>Pseudomonadota</taxon>
        <taxon>Alphaproteobacteria</taxon>
        <taxon>Hyphomicrobiales</taxon>
        <taxon>Phyllobacteriaceae</taxon>
        <taxon>Chelativorans</taxon>
    </lineage>
</organism>
<proteinExistence type="predicted"/>
<feature type="domain" description="Cytochrome c" evidence="5">
    <location>
        <begin position="22"/>
        <end position="113"/>
    </location>
</feature>
<evidence type="ECO:0000256" key="3">
    <source>
        <dbReference type="ARBA" id="ARBA00023004"/>
    </source>
</evidence>
<dbReference type="Pfam" id="PF00034">
    <property type="entry name" value="Cytochrom_C"/>
    <property type="match status" value="1"/>
</dbReference>
<accession>A0ABV6DBV4</accession>
<evidence type="ECO:0000256" key="4">
    <source>
        <dbReference type="PROSITE-ProRule" id="PRU00433"/>
    </source>
</evidence>
<protein>
    <submittedName>
        <fullName evidence="6">C-type cytochrome</fullName>
    </submittedName>
</protein>